<protein>
    <recommendedName>
        <fullName evidence="4">Shq1 protein domain-containing protein</fullName>
    </recommendedName>
</protein>
<dbReference type="PANTHER" id="PTHR15555:SF0">
    <property type="entry name" value="ZINC FINGER HIT DOMAIN-CONTAINING PROTEIN 2"/>
    <property type="match status" value="1"/>
</dbReference>
<feature type="region of interest" description="Disordered" evidence="1">
    <location>
        <begin position="46"/>
        <end position="72"/>
    </location>
</feature>
<organism evidence="2 3">
    <name type="scientific">Xanthoceras sorbifolium</name>
    <dbReference type="NCBI Taxonomy" id="99658"/>
    <lineage>
        <taxon>Eukaryota</taxon>
        <taxon>Viridiplantae</taxon>
        <taxon>Streptophyta</taxon>
        <taxon>Embryophyta</taxon>
        <taxon>Tracheophyta</taxon>
        <taxon>Spermatophyta</taxon>
        <taxon>Magnoliopsida</taxon>
        <taxon>eudicotyledons</taxon>
        <taxon>Gunneridae</taxon>
        <taxon>Pentapetalae</taxon>
        <taxon>rosids</taxon>
        <taxon>malvids</taxon>
        <taxon>Sapindales</taxon>
        <taxon>Sapindaceae</taxon>
        <taxon>Xanthoceroideae</taxon>
        <taxon>Xanthoceras</taxon>
    </lineage>
</organism>
<evidence type="ECO:0000313" key="2">
    <source>
        <dbReference type="EMBL" id="KAH7571036.1"/>
    </source>
</evidence>
<comment type="caution">
    <text evidence="2">The sequence shown here is derived from an EMBL/GenBank/DDBJ whole genome shotgun (WGS) entry which is preliminary data.</text>
</comment>
<evidence type="ECO:0008006" key="4">
    <source>
        <dbReference type="Google" id="ProtNLM"/>
    </source>
</evidence>
<dbReference type="PANTHER" id="PTHR15555">
    <property type="entry name" value="ZINC FINGER HIT DOMAIN CONTAINING PROTEIN 2 PROTEIN FON -RELATED"/>
    <property type="match status" value="1"/>
</dbReference>
<dbReference type="EMBL" id="JAFEMO010000005">
    <property type="protein sequence ID" value="KAH7571036.1"/>
    <property type="molecule type" value="Genomic_DNA"/>
</dbReference>
<accession>A0ABQ8I334</accession>
<sequence>MASGELSKMIEPWDPWWLKPSARTISLSKQGTQLIQLVSKQEASVPSDEDLVSNESCEIPPGPETPLSPVSKLSSTEPSPLLAIHLVDVIYSYCFTLRVYNGDWQSDALGSAMMVLTVSSVLDQGRQPETIREALSYCLEQTCSSYKHHGWIAIWAGYHWVREQPGEAWSSPAAILMAERISFTDHGGGKSSVKTDVNKAESRGKITIEEMK</sequence>
<keyword evidence="3" id="KW-1185">Reference proteome</keyword>
<dbReference type="Proteomes" id="UP000827721">
    <property type="component" value="Unassembled WGS sequence"/>
</dbReference>
<dbReference type="InterPro" id="IPR039646">
    <property type="entry name" value="ZNHIT2"/>
</dbReference>
<reference evidence="2 3" key="1">
    <citation type="submission" date="2021-02" db="EMBL/GenBank/DDBJ databases">
        <title>Plant Genome Project.</title>
        <authorList>
            <person name="Zhang R.-G."/>
        </authorList>
    </citation>
    <scope>NUCLEOTIDE SEQUENCE [LARGE SCALE GENOMIC DNA]</scope>
    <source>
        <tissue evidence="2">Leaves</tissue>
    </source>
</reference>
<proteinExistence type="predicted"/>
<evidence type="ECO:0000313" key="3">
    <source>
        <dbReference type="Proteomes" id="UP000827721"/>
    </source>
</evidence>
<gene>
    <name evidence="2" type="ORF">JRO89_XS05G0242900</name>
</gene>
<name>A0ABQ8I334_9ROSI</name>
<evidence type="ECO:0000256" key="1">
    <source>
        <dbReference type="SAM" id="MobiDB-lite"/>
    </source>
</evidence>